<dbReference type="SUPFAM" id="SSF110087">
    <property type="entry name" value="DR1885-like metal-binding protein"/>
    <property type="match status" value="1"/>
</dbReference>
<dbReference type="PANTHER" id="PTHR36302:SF1">
    <property type="entry name" value="COPPER CHAPERONE PCU(A)C"/>
    <property type="match status" value="1"/>
</dbReference>
<dbReference type="Pfam" id="PF04314">
    <property type="entry name" value="PCuAC"/>
    <property type="match status" value="1"/>
</dbReference>
<dbReference type="EMBL" id="JBHTJG010000001">
    <property type="protein sequence ID" value="MFD0945486.1"/>
    <property type="molecule type" value="Genomic_DNA"/>
</dbReference>
<accession>A0ABW3H780</accession>
<organism evidence="1 2">
    <name type="scientific">Sphingomonas canadensis</name>
    <dbReference type="NCBI Taxonomy" id="1219257"/>
    <lineage>
        <taxon>Bacteria</taxon>
        <taxon>Pseudomonadati</taxon>
        <taxon>Pseudomonadota</taxon>
        <taxon>Alphaproteobacteria</taxon>
        <taxon>Sphingomonadales</taxon>
        <taxon>Sphingomonadaceae</taxon>
        <taxon>Sphingomonas</taxon>
    </lineage>
</organism>
<evidence type="ECO:0000313" key="1">
    <source>
        <dbReference type="EMBL" id="MFD0945486.1"/>
    </source>
</evidence>
<reference evidence="2" key="1">
    <citation type="journal article" date="2019" name="Int. J. Syst. Evol. Microbiol.">
        <title>The Global Catalogue of Microorganisms (GCM) 10K type strain sequencing project: providing services to taxonomists for standard genome sequencing and annotation.</title>
        <authorList>
            <consortium name="The Broad Institute Genomics Platform"/>
            <consortium name="The Broad Institute Genome Sequencing Center for Infectious Disease"/>
            <person name="Wu L."/>
            <person name="Ma J."/>
        </authorList>
    </citation>
    <scope>NUCLEOTIDE SEQUENCE [LARGE SCALE GENOMIC DNA]</scope>
    <source>
        <strain evidence="2">CCUG 62982</strain>
    </source>
</reference>
<protein>
    <submittedName>
        <fullName evidence="1">Copper chaperone PCu(A)C</fullName>
    </submittedName>
</protein>
<dbReference type="Gene3D" id="2.60.40.1890">
    <property type="entry name" value="PCu(A)C copper chaperone"/>
    <property type="match status" value="1"/>
</dbReference>
<name>A0ABW3H780_9SPHN</name>
<dbReference type="Proteomes" id="UP001596977">
    <property type="component" value="Unassembled WGS sequence"/>
</dbReference>
<dbReference type="RefSeq" id="WP_264942275.1">
    <property type="nucleotide sequence ID" value="NZ_JAPDRA010000001.1"/>
</dbReference>
<gene>
    <name evidence="1" type="ORF">ACFQ1E_03945</name>
</gene>
<dbReference type="InterPro" id="IPR036182">
    <property type="entry name" value="PCuAC_sf"/>
</dbReference>
<dbReference type="InterPro" id="IPR058248">
    <property type="entry name" value="Lxx211020-like"/>
</dbReference>
<evidence type="ECO:0000313" key="2">
    <source>
        <dbReference type="Proteomes" id="UP001596977"/>
    </source>
</evidence>
<dbReference type="PANTHER" id="PTHR36302">
    <property type="entry name" value="BLR7088 PROTEIN"/>
    <property type="match status" value="1"/>
</dbReference>
<keyword evidence="2" id="KW-1185">Reference proteome</keyword>
<sequence>MLGVLLSLALAQGAPEISAPVAVAAPAGADSAAYAAIAAPPGERLTGASCTCAARVELHRIVRADGDISMLVDPAWDIPAAGLEIRPGSDLHLMLMDLRHPLAEGAPVEIVLRFEKAGEIRVRFHVTRDSRGWWAANVRPARPAPAP</sequence>
<dbReference type="InterPro" id="IPR007410">
    <property type="entry name" value="LpqE-like"/>
</dbReference>
<proteinExistence type="predicted"/>
<comment type="caution">
    <text evidence="1">The sequence shown here is derived from an EMBL/GenBank/DDBJ whole genome shotgun (WGS) entry which is preliminary data.</text>
</comment>